<proteinExistence type="predicted"/>
<evidence type="ECO:0000256" key="3">
    <source>
        <dbReference type="ARBA" id="ARBA00022741"/>
    </source>
</evidence>
<keyword evidence="1" id="KW-0813">Transport</keyword>
<evidence type="ECO:0000313" key="10">
    <source>
        <dbReference type="Proteomes" id="UP000190105"/>
    </source>
</evidence>
<dbReference type="STRING" id="1147123.SAMN05443428_10342"/>
<keyword evidence="7" id="KW-0472">Membrane</keyword>
<reference evidence="10" key="1">
    <citation type="submission" date="2017-02" db="EMBL/GenBank/DDBJ databases">
        <authorList>
            <person name="Varghese N."/>
            <person name="Submissions S."/>
        </authorList>
    </citation>
    <scope>NUCLEOTIDE SEQUENCE [LARGE SCALE GENOMIC DNA]</scope>
    <source>
        <strain evidence="10">USBA 833</strain>
    </source>
</reference>
<keyword evidence="4 9" id="KW-0067">ATP-binding</keyword>
<dbReference type="Pfam" id="PF00005">
    <property type="entry name" value="ABC_tran"/>
    <property type="match status" value="1"/>
</dbReference>
<dbReference type="InterPro" id="IPR045865">
    <property type="entry name" value="ACT-like_dom_sf"/>
</dbReference>
<dbReference type="SUPFAM" id="SSF55021">
    <property type="entry name" value="ACT-like"/>
    <property type="match status" value="1"/>
</dbReference>
<keyword evidence="5" id="KW-1278">Translocase</keyword>
<gene>
    <name evidence="9" type="ORF">SAMN05443428_10342</name>
</gene>
<evidence type="ECO:0000256" key="1">
    <source>
        <dbReference type="ARBA" id="ARBA00022448"/>
    </source>
</evidence>
<dbReference type="RefSeq" id="WP_078695511.1">
    <property type="nucleotide sequence ID" value="NZ_FUYH01000003.1"/>
</dbReference>
<dbReference type="CDD" id="cd03258">
    <property type="entry name" value="ABC_MetN_methionine_transporter"/>
    <property type="match status" value="1"/>
</dbReference>
<accession>A0A1T4WPR4</accession>
<dbReference type="GO" id="GO:0098796">
    <property type="term" value="C:membrane protein complex"/>
    <property type="evidence" value="ECO:0007669"/>
    <property type="project" value="UniProtKB-ARBA"/>
</dbReference>
<dbReference type="InterPro" id="IPR027417">
    <property type="entry name" value="P-loop_NTPase"/>
</dbReference>
<dbReference type="FunFam" id="3.40.50.300:FF:000032">
    <property type="entry name" value="Export ABC transporter ATP-binding protein"/>
    <property type="match status" value="1"/>
</dbReference>
<keyword evidence="6" id="KW-0029">Amino-acid transport</keyword>
<dbReference type="InterPro" id="IPR003593">
    <property type="entry name" value="AAA+_ATPase"/>
</dbReference>
<dbReference type="OrthoDB" id="9804199at2"/>
<dbReference type="InterPro" id="IPR018449">
    <property type="entry name" value="NIL_domain"/>
</dbReference>
<name>A0A1T4WPR4_9CLOT</name>
<dbReference type="EMBL" id="FUYH01000003">
    <property type="protein sequence ID" value="SKA79354.1"/>
    <property type="molecule type" value="Genomic_DNA"/>
</dbReference>
<dbReference type="Gene3D" id="3.30.70.260">
    <property type="match status" value="1"/>
</dbReference>
<dbReference type="PANTHER" id="PTHR43166">
    <property type="entry name" value="AMINO ACID IMPORT ATP-BINDING PROTEIN"/>
    <property type="match status" value="1"/>
</dbReference>
<keyword evidence="3" id="KW-0547">Nucleotide-binding</keyword>
<organism evidence="9 10">
    <name type="scientific">Caloramator quimbayensis</name>
    <dbReference type="NCBI Taxonomy" id="1147123"/>
    <lineage>
        <taxon>Bacteria</taxon>
        <taxon>Bacillati</taxon>
        <taxon>Bacillota</taxon>
        <taxon>Clostridia</taxon>
        <taxon>Eubacteriales</taxon>
        <taxon>Clostridiaceae</taxon>
        <taxon>Caloramator</taxon>
    </lineage>
</organism>
<dbReference type="GO" id="GO:0022857">
    <property type="term" value="F:transmembrane transporter activity"/>
    <property type="evidence" value="ECO:0007669"/>
    <property type="project" value="UniProtKB-ARBA"/>
</dbReference>
<dbReference type="Proteomes" id="UP000190105">
    <property type="component" value="Unassembled WGS sequence"/>
</dbReference>
<feature type="domain" description="ABC transporter" evidence="8">
    <location>
        <begin position="2"/>
        <end position="241"/>
    </location>
</feature>
<evidence type="ECO:0000256" key="6">
    <source>
        <dbReference type="ARBA" id="ARBA00022970"/>
    </source>
</evidence>
<protein>
    <submittedName>
        <fullName evidence="9">D-methionine transport system ATP-binding protein</fullName>
    </submittedName>
</protein>
<dbReference type="GO" id="GO:0005524">
    <property type="term" value="F:ATP binding"/>
    <property type="evidence" value="ECO:0007669"/>
    <property type="project" value="UniProtKB-KW"/>
</dbReference>
<dbReference type="PANTHER" id="PTHR43166:SF30">
    <property type="entry name" value="METHIONINE IMPORT ATP-BINDING PROTEIN METN"/>
    <property type="match status" value="1"/>
</dbReference>
<dbReference type="InterPro" id="IPR003439">
    <property type="entry name" value="ABC_transporter-like_ATP-bd"/>
</dbReference>
<dbReference type="SMART" id="SM00930">
    <property type="entry name" value="NIL"/>
    <property type="match status" value="1"/>
</dbReference>
<evidence type="ECO:0000313" key="9">
    <source>
        <dbReference type="EMBL" id="SKA79354.1"/>
    </source>
</evidence>
<dbReference type="PROSITE" id="PS50893">
    <property type="entry name" value="ABC_TRANSPORTER_2"/>
    <property type="match status" value="1"/>
</dbReference>
<dbReference type="GO" id="GO:0016887">
    <property type="term" value="F:ATP hydrolysis activity"/>
    <property type="evidence" value="ECO:0007669"/>
    <property type="project" value="InterPro"/>
</dbReference>
<dbReference type="AlphaFoldDB" id="A0A1T4WPR4"/>
<dbReference type="InterPro" id="IPR041701">
    <property type="entry name" value="MetN_ABC"/>
</dbReference>
<dbReference type="InterPro" id="IPR050086">
    <property type="entry name" value="MetN_ABC_transporter-like"/>
</dbReference>
<dbReference type="GO" id="GO:0006865">
    <property type="term" value="P:amino acid transport"/>
    <property type="evidence" value="ECO:0007669"/>
    <property type="project" value="UniProtKB-KW"/>
</dbReference>
<dbReference type="Pfam" id="PF09383">
    <property type="entry name" value="NIL"/>
    <property type="match status" value="1"/>
</dbReference>
<evidence type="ECO:0000259" key="8">
    <source>
        <dbReference type="PROSITE" id="PS50893"/>
    </source>
</evidence>
<evidence type="ECO:0000256" key="2">
    <source>
        <dbReference type="ARBA" id="ARBA00022475"/>
    </source>
</evidence>
<evidence type="ECO:0000256" key="4">
    <source>
        <dbReference type="ARBA" id="ARBA00022840"/>
    </source>
</evidence>
<sequence>MIKIINLSKTYEQDNEKFEALKNINLSIADGDIFGIMGLSGAGKSSLLRCINLLEKPTSGNVFIDDTDITKLNGKQLRNFRKNIGMIFQQFNLLMNLTVFENIAFPLKISNVNKSIIDEKVNKLLQIVDLKDKKNSYPSQLSGGQKQRVAIARALASDPKIILCDEATSALDPQTTLSILNLLRSINEEYKITIIVVTHEMSVIKNLCKNVAVIEDGQIAEKGSVVEVFSNPKSKTSKKFTEDIFLSSSRRIVSDGKLLKITFIGDDAQKPIISNMVKNFNVDANIITGNIDVVQNIQLGSLIINLSGEKEDIKKAENYLKEHKLTVEVIENGIC</sequence>
<keyword evidence="10" id="KW-1185">Reference proteome</keyword>
<dbReference type="PROSITE" id="PS00211">
    <property type="entry name" value="ABC_TRANSPORTER_1"/>
    <property type="match status" value="1"/>
</dbReference>
<keyword evidence="2" id="KW-1003">Cell membrane</keyword>
<dbReference type="InterPro" id="IPR017871">
    <property type="entry name" value="ABC_transporter-like_CS"/>
</dbReference>
<evidence type="ECO:0000256" key="5">
    <source>
        <dbReference type="ARBA" id="ARBA00022967"/>
    </source>
</evidence>
<dbReference type="Gene3D" id="3.40.50.300">
    <property type="entry name" value="P-loop containing nucleotide triphosphate hydrolases"/>
    <property type="match status" value="1"/>
</dbReference>
<dbReference type="SUPFAM" id="SSF52540">
    <property type="entry name" value="P-loop containing nucleoside triphosphate hydrolases"/>
    <property type="match status" value="1"/>
</dbReference>
<dbReference type="SMART" id="SM00382">
    <property type="entry name" value="AAA"/>
    <property type="match status" value="1"/>
</dbReference>
<evidence type="ECO:0000256" key="7">
    <source>
        <dbReference type="ARBA" id="ARBA00023136"/>
    </source>
</evidence>